<dbReference type="Gene3D" id="1.20.1740.10">
    <property type="entry name" value="Amino acid/polyamine transporter I"/>
    <property type="match status" value="1"/>
</dbReference>
<dbReference type="GO" id="GO:0016020">
    <property type="term" value="C:membrane"/>
    <property type="evidence" value="ECO:0007669"/>
    <property type="project" value="UniProtKB-SubCell"/>
</dbReference>
<dbReference type="InParanoid" id="S8DYD9"/>
<gene>
    <name evidence="6" type="ORF">FOMPIDRAFT_157684</name>
</gene>
<keyword evidence="7" id="KW-1185">Reference proteome</keyword>
<organism evidence="6 7">
    <name type="scientific">Fomitopsis schrenkii</name>
    <name type="common">Brown rot fungus</name>
    <dbReference type="NCBI Taxonomy" id="2126942"/>
    <lineage>
        <taxon>Eukaryota</taxon>
        <taxon>Fungi</taxon>
        <taxon>Dikarya</taxon>
        <taxon>Basidiomycota</taxon>
        <taxon>Agaricomycotina</taxon>
        <taxon>Agaricomycetes</taxon>
        <taxon>Polyporales</taxon>
        <taxon>Fomitopsis</taxon>
    </lineage>
</organism>
<feature type="transmembrane region" description="Helical" evidence="5">
    <location>
        <begin position="345"/>
        <end position="367"/>
    </location>
</feature>
<evidence type="ECO:0000313" key="6">
    <source>
        <dbReference type="EMBL" id="EPS96153.1"/>
    </source>
</evidence>
<feature type="transmembrane region" description="Helical" evidence="5">
    <location>
        <begin position="502"/>
        <end position="521"/>
    </location>
</feature>
<feature type="transmembrane region" description="Helical" evidence="5">
    <location>
        <begin position="527"/>
        <end position="545"/>
    </location>
</feature>
<dbReference type="STRING" id="743788.S8DYD9"/>
<comment type="subcellular location">
    <subcellularLocation>
        <location evidence="1">Membrane</location>
        <topology evidence="1">Multi-pass membrane protein</topology>
    </subcellularLocation>
</comment>
<feature type="transmembrane region" description="Helical" evidence="5">
    <location>
        <begin position="107"/>
        <end position="131"/>
    </location>
</feature>
<dbReference type="InterPro" id="IPR002293">
    <property type="entry name" value="AA/rel_permease1"/>
</dbReference>
<sequence>MSPTSPLFDALKSPVSFSSLPSGPGYKRVIVSPRASLDSNDSALRDLEFSDNVLLVDAPISARAKTFPLTPLDFEHDLLPLTAGLSNEGFDAAAAAAPQPQPKNLGLLNGIALIVGLQIGSGIFSSPGVVIANMHSVGASLGIWLFAGLLAWTGASSFAELGSSIPVNGGAQAYLSYAYGPLVSYLFAWTAIIVLSPGGNAVISLVFAEYLNRLFWHSTSADVSPDSIPQWAIKLTAVCAILGVFAICSATPNAAPRMAVMFTTVKVVALFSITVLGLVQLARGHASSALTSEPLFANPLSGGMQAGPSEVARALYSGLWAFDGWNQANYVGGEMRDAQRNIPRAIHCSMGGVIILFFLANLSYFVVLEKATLARSNTVALDFGRALFGPVGGVAFALMVAISCFGALNGSAFTSSRLIYAAGKEGYLPALFGRLHRRLQTPLNAMCLQASLTITFIVVGGGFRSLINFSVVAAWTFYFLTVLGVLVLRVKEPALERPYRTWITTPLIFCGVCVFLLSMAIKAAPAQALAAVGFILAGVPVYYMTQREEYSSPAAGIVAALTDRFEQLRVKWSGGSVWEAFTSRREDRIELLNSARTARF</sequence>
<keyword evidence="3 5" id="KW-1133">Transmembrane helix</keyword>
<evidence type="ECO:0000256" key="4">
    <source>
        <dbReference type="ARBA" id="ARBA00023136"/>
    </source>
</evidence>
<dbReference type="PANTHER" id="PTHR11785:SF512">
    <property type="entry name" value="SOBREMESA, ISOFORM B"/>
    <property type="match status" value="1"/>
</dbReference>
<dbReference type="Proteomes" id="UP000015241">
    <property type="component" value="Unassembled WGS sequence"/>
</dbReference>
<feature type="transmembrane region" description="Helical" evidence="5">
    <location>
        <begin position="185"/>
        <end position="211"/>
    </location>
</feature>
<name>S8DYD9_FOMSC</name>
<evidence type="ECO:0000256" key="1">
    <source>
        <dbReference type="ARBA" id="ARBA00004141"/>
    </source>
</evidence>
<evidence type="ECO:0000313" key="7">
    <source>
        <dbReference type="Proteomes" id="UP000015241"/>
    </source>
</evidence>
<dbReference type="HOGENOM" id="CLU_007946_3_6_1"/>
<protein>
    <recommendedName>
        <fullName evidence="8">Amino acid transporter</fullName>
    </recommendedName>
</protein>
<dbReference type="eggNOG" id="KOG1287">
    <property type="taxonomic scope" value="Eukaryota"/>
</dbReference>
<dbReference type="PANTHER" id="PTHR11785">
    <property type="entry name" value="AMINO ACID TRANSPORTER"/>
    <property type="match status" value="1"/>
</dbReference>
<keyword evidence="2 5" id="KW-0812">Transmembrane</keyword>
<evidence type="ECO:0000256" key="3">
    <source>
        <dbReference type="ARBA" id="ARBA00022989"/>
    </source>
</evidence>
<feature type="transmembrane region" description="Helical" evidence="5">
    <location>
        <begin position="258"/>
        <end position="279"/>
    </location>
</feature>
<evidence type="ECO:0000256" key="2">
    <source>
        <dbReference type="ARBA" id="ARBA00022692"/>
    </source>
</evidence>
<evidence type="ECO:0008006" key="8">
    <source>
        <dbReference type="Google" id="ProtNLM"/>
    </source>
</evidence>
<accession>S8DYD9</accession>
<proteinExistence type="predicted"/>
<dbReference type="EMBL" id="KE504193">
    <property type="protein sequence ID" value="EPS96153.1"/>
    <property type="molecule type" value="Genomic_DNA"/>
</dbReference>
<feature type="transmembrane region" description="Helical" evidence="5">
    <location>
        <begin position="443"/>
        <end position="463"/>
    </location>
</feature>
<feature type="transmembrane region" description="Helical" evidence="5">
    <location>
        <begin position="387"/>
        <end position="408"/>
    </location>
</feature>
<dbReference type="InterPro" id="IPR050598">
    <property type="entry name" value="AminoAcid_Transporter"/>
</dbReference>
<feature type="transmembrane region" description="Helical" evidence="5">
    <location>
        <begin position="231"/>
        <end position="252"/>
    </location>
</feature>
<dbReference type="OrthoDB" id="5982228at2759"/>
<dbReference type="FunFam" id="1.20.1740.10:FF:000042">
    <property type="entry name" value="Similar to amino acid transporter"/>
    <property type="match status" value="1"/>
</dbReference>
<dbReference type="Pfam" id="PF13520">
    <property type="entry name" value="AA_permease_2"/>
    <property type="match status" value="1"/>
</dbReference>
<feature type="transmembrane region" description="Helical" evidence="5">
    <location>
        <begin position="143"/>
        <end position="165"/>
    </location>
</feature>
<keyword evidence="4 5" id="KW-0472">Membrane</keyword>
<dbReference type="GO" id="GO:0015179">
    <property type="term" value="F:L-amino acid transmembrane transporter activity"/>
    <property type="evidence" value="ECO:0007669"/>
    <property type="project" value="TreeGrafter"/>
</dbReference>
<evidence type="ECO:0000256" key="5">
    <source>
        <dbReference type="SAM" id="Phobius"/>
    </source>
</evidence>
<dbReference type="AlphaFoldDB" id="S8DYD9"/>
<reference evidence="6 7" key="1">
    <citation type="journal article" date="2012" name="Science">
        <title>The Paleozoic origin of enzymatic lignin decomposition reconstructed from 31 fungal genomes.</title>
        <authorList>
            <person name="Floudas D."/>
            <person name="Binder M."/>
            <person name="Riley R."/>
            <person name="Barry K."/>
            <person name="Blanchette R.A."/>
            <person name="Henrissat B."/>
            <person name="Martinez A.T."/>
            <person name="Otillar R."/>
            <person name="Spatafora J.W."/>
            <person name="Yadav J.S."/>
            <person name="Aerts A."/>
            <person name="Benoit I."/>
            <person name="Boyd A."/>
            <person name="Carlson A."/>
            <person name="Copeland A."/>
            <person name="Coutinho P.M."/>
            <person name="de Vries R.P."/>
            <person name="Ferreira P."/>
            <person name="Findley K."/>
            <person name="Foster B."/>
            <person name="Gaskell J."/>
            <person name="Glotzer D."/>
            <person name="Gorecki P."/>
            <person name="Heitman J."/>
            <person name="Hesse C."/>
            <person name="Hori C."/>
            <person name="Igarashi K."/>
            <person name="Jurgens J.A."/>
            <person name="Kallen N."/>
            <person name="Kersten P."/>
            <person name="Kohler A."/>
            <person name="Kuees U."/>
            <person name="Kumar T.K.A."/>
            <person name="Kuo A."/>
            <person name="LaButti K."/>
            <person name="Larrondo L.F."/>
            <person name="Lindquist E."/>
            <person name="Ling A."/>
            <person name="Lombard V."/>
            <person name="Lucas S."/>
            <person name="Lundell T."/>
            <person name="Martin R."/>
            <person name="McLaughlin D.J."/>
            <person name="Morgenstern I."/>
            <person name="Morin E."/>
            <person name="Murat C."/>
            <person name="Nagy L.G."/>
            <person name="Nolan M."/>
            <person name="Ohm R.A."/>
            <person name="Patyshakuliyeva A."/>
            <person name="Rokas A."/>
            <person name="Ruiz-Duenas F.J."/>
            <person name="Sabat G."/>
            <person name="Salamov A."/>
            <person name="Samejima M."/>
            <person name="Schmutz J."/>
            <person name="Slot J.C."/>
            <person name="St John F."/>
            <person name="Stenlid J."/>
            <person name="Sun H."/>
            <person name="Sun S."/>
            <person name="Syed K."/>
            <person name="Tsang A."/>
            <person name="Wiebenga A."/>
            <person name="Young D."/>
            <person name="Pisabarro A."/>
            <person name="Eastwood D.C."/>
            <person name="Martin F."/>
            <person name="Cullen D."/>
            <person name="Grigoriev I.V."/>
            <person name="Hibbett D.S."/>
        </authorList>
    </citation>
    <scope>NUCLEOTIDE SEQUENCE</scope>
    <source>
        <strain evidence="7">FP-58527</strain>
    </source>
</reference>
<feature type="transmembrane region" description="Helical" evidence="5">
    <location>
        <begin position="469"/>
        <end position="490"/>
    </location>
</feature>